<dbReference type="PANTHER" id="PTHR22648:SF0">
    <property type="entry name" value="TRANSCRIPTION TERMINATION_ANTITERMINATION PROTEIN NUSA"/>
    <property type="match status" value="1"/>
</dbReference>
<dbReference type="InterPro" id="IPR015946">
    <property type="entry name" value="KH_dom-like_a/b"/>
</dbReference>
<evidence type="ECO:0000256" key="8">
    <source>
        <dbReference type="SAM" id="MobiDB-lite"/>
    </source>
</evidence>
<evidence type="ECO:0000259" key="11">
    <source>
        <dbReference type="Pfam" id="PF26594"/>
    </source>
</evidence>
<dbReference type="InterPro" id="IPR013735">
    <property type="entry name" value="TF_NusA_N"/>
</dbReference>
<dbReference type="PANTHER" id="PTHR22648">
    <property type="entry name" value="TRANSCRIPTION TERMINATION FACTOR NUSA"/>
    <property type="match status" value="1"/>
</dbReference>
<evidence type="ECO:0000256" key="7">
    <source>
        <dbReference type="HAMAP-Rule" id="MF_00945"/>
    </source>
</evidence>
<feature type="domain" description="Transcription factor NusA N-terminal" evidence="9">
    <location>
        <begin position="10"/>
        <end position="68"/>
    </location>
</feature>
<keyword evidence="2 7" id="KW-0963">Cytoplasm</keyword>
<organism evidence="12 13">
    <name type="scientific">Candidatus Amesbacteria bacterium RIFCSPHIGHO2_01_FULL_48_32b</name>
    <dbReference type="NCBI Taxonomy" id="1797253"/>
    <lineage>
        <taxon>Bacteria</taxon>
        <taxon>Candidatus Amesiibacteriota</taxon>
    </lineage>
</organism>
<dbReference type="SUPFAM" id="SSF50249">
    <property type="entry name" value="Nucleic acid-binding proteins"/>
    <property type="match status" value="1"/>
</dbReference>
<sequence>MAKPTIARTEFASALNQVAHERNLDPQVVVDAIQQAILAAFKKDHPDSFKEDYVYEIDLDPASGEARIHSLPGESYEEDGIAKVRPVPGAPRLDITPPGFGRIAAMTAKQVIYQKVREAEKSNIVAECEKRLSTLINGTILRVLGGDVIVEIDTGKHGRIEAVMPRDQQVHSEDYHPNQRLTFLLHSIRDSARGREVVVSRADTGLIRELFRREVPEVNSGSVEVKAISRDPGSRTKIAVYSHQSGVDPVGSCVGQKGVRVQAVISELNGEKIDVIQFSEDLERFVATSLAPASNLQVAIDSKKAVAEVTAPADQLSLAIGREGQNAKLAGRLVNLHIDIRPEKGTSERKEDSSSTDDKSPAINDQ</sequence>
<dbReference type="EMBL" id="MEXH01000002">
    <property type="protein sequence ID" value="OGC93016.1"/>
    <property type="molecule type" value="Genomic_DNA"/>
</dbReference>
<keyword evidence="6 7" id="KW-0804">Transcription</keyword>
<name>A0A1F4YGY6_9BACT</name>
<dbReference type="InterPro" id="IPR009019">
    <property type="entry name" value="KH_sf_prok-type"/>
</dbReference>
<evidence type="ECO:0000313" key="12">
    <source>
        <dbReference type="EMBL" id="OGC93016.1"/>
    </source>
</evidence>
<dbReference type="GO" id="GO:0031564">
    <property type="term" value="P:transcription antitermination"/>
    <property type="evidence" value="ECO:0007669"/>
    <property type="project" value="UniProtKB-UniRule"/>
</dbReference>
<evidence type="ECO:0000256" key="6">
    <source>
        <dbReference type="ARBA" id="ARBA00023163"/>
    </source>
</evidence>
<accession>A0A1F4YGY6</accession>
<dbReference type="GO" id="GO:0006353">
    <property type="term" value="P:DNA-templated transcription termination"/>
    <property type="evidence" value="ECO:0007669"/>
    <property type="project" value="UniProtKB-UniRule"/>
</dbReference>
<dbReference type="Gene3D" id="3.30.300.20">
    <property type="match status" value="2"/>
</dbReference>
<dbReference type="HAMAP" id="MF_00945_B">
    <property type="entry name" value="NusA_B"/>
    <property type="match status" value="1"/>
</dbReference>
<keyword evidence="4 7" id="KW-0694">RNA-binding</keyword>
<dbReference type="Pfam" id="PF08529">
    <property type="entry name" value="NusA_N"/>
    <property type="match status" value="2"/>
</dbReference>
<comment type="similarity">
    <text evidence="7">Belongs to the NusA family.</text>
</comment>
<evidence type="ECO:0000256" key="2">
    <source>
        <dbReference type="ARBA" id="ARBA00022490"/>
    </source>
</evidence>
<keyword evidence="3 7" id="KW-0889">Transcription antitermination</keyword>
<feature type="compositionally biased region" description="Basic and acidic residues" evidence="8">
    <location>
        <begin position="340"/>
        <end position="360"/>
    </location>
</feature>
<dbReference type="SUPFAM" id="SSF54814">
    <property type="entry name" value="Prokaryotic type KH domain (KH-domain type II)"/>
    <property type="match status" value="2"/>
</dbReference>
<evidence type="ECO:0000313" key="13">
    <source>
        <dbReference type="Proteomes" id="UP000178176"/>
    </source>
</evidence>
<dbReference type="InterPro" id="IPR036555">
    <property type="entry name" value="NusA_N_sf"/>
</dbReference>
<evidence type="ECO:0000259" key="10">
    <source>
        <dbReference type="Pfam" id="PF13184"/>
    </source>
</evidence>
<dbReference type="InterPro" id="IPR030842">
    <property type="entry name" value="TF_NusA_bacterial"/>
</dbReference>
<dbReference type="SUPFAM" id="SSF69705">
    <property type="entry name" value="Transcription factor NusA, N-terminal domain"/>
    <property type="match status" value="1"/>
</dbReference>
<dbReference type="CDD" id="cd04455">
    <property type="entry name" value="S1_NusA"/>
    <property type="match status" value="1"/>
</dbReference>
<dbReference type="Gene3D" id="3.30.1480.10">
    <property type="entry name" value="NusA, N-terminal domain"/>
    <property type="match status" value="1"/>
</dbReference>
<proteinExistence type="inferred from homology"/>
<dbReference type="GO" id="GO:0005829">
    <property type="term" value="C:cytosol"/>
    <property type="evidence" value="ECO:0007669"/>
    <property type="project" value="TreeGrafter"/>
</dbReference>
<dbReference type="FunFam" id="3.30.300.20:FF:000002">
    <property type="entry name" value="Transcription termination/antitermination protein NusA"/>
    <property type="match status" value="1"/>
</dbReference>
<evidence type="ECO:0000256" key="5">
    <source>
        <dbReference type="ARBA" id="ARBA00023015"/>
    </source>
</evidence>
<evidence type="ECO:0000259" key="9">
    <source>
        <dbReference type="Pfam" id="PF08529"/>
    </source>
</evidence>
<dbReference type="InterPro" id="IPR025249">
    <property type="entry name" value="TF_NusA_KH_1st"/>
</dbReference>
<protein>
    <recommendedName>
        <fullName evidence="7">Transcription termination/antitermination protein NusA</fullName>
    </recommendedName>
</protein>
<dbReference type="InterPro" id="IPR010213">
    <property type="entry name" value="TF_NusA"/>
</dbReference>
<dbReference type="CDD" id="cd22529">
    <property type="entry name" value="KH-II_NusA_rpt2"/>
    <property type="match status" value="1"/>
</dbReference>
<gene>
    <name evidence="7" type="primary">nusA</name>
    <name evidence="12" type="ORF">A2876_00500</name>
</gene>
<evidence type="ECO:0000256" key="1">
    <source>
        <dbReference type="ARBA" id="ARBA00022472"/>
    </source>
</evidence>
<dbReference type="GO" id="GO:0003700">
    <property type="term" value="F:DNA-binding transcription factor activity"/>
    <property type="evidence" value="ECO:0007669"/>
    <property type="project" value="InterPro"/>
</dbReference>
<dbReference type="CDD" id="cd02134">
    <property type="entry name" value="KH-II_NusA_rpt1"/>
    <property type="match status" value="1"/>
</dbReference>
<evidence type="ECO:0000256" key="4">
    <source>
        <dbReference type="ARBA" id="ARBA00022884"/>
    </source>
</evidence>
<dbReference type="NCBIfam" id="TIGR01953">
    <property type="entry name" value="NusA"/>
    <property type="match status" value="1"/>
</dbReference>
<dbReference type="GO" id="GO:0003723">
    <property type="term" value="F:RNA binding"/>
    <property type="evidence" value="ECO:0007669"/>
    <property type="project" value="UniProtKB-UniRule"/>
</dbReference>
<dbReference type="InterPro" id="IPR012340">
    <property type="entry name" value="NA-bd_OB-fold"/>
</dbReference>
<dbReference type="InterPro" id="IPR058582">
    <property type="entry name" value="KH_NusA_2nd"/>
</dbReference>
<feature type="domain" description="Transcription factor NusA N-terminal" evidence="9">
    <location>
        <begin position="99"/>
        <end position="121"/>
    </location>
</feature>
<feature type="domain" description="Transcription factor NusA first KH" evidence="10">
    <location>
        <begin position="201"/>
        <end position="277"/>
    </location>
</feature>
<comment type="subcellular location">
    <subcellularLocation>
        <location evidence="7">Cytoplasm</location>
    </subcellularLocation>
</comment>
<dbReference type="Pfam" id="PF26594">
    <property type="entry name" value="KH_NusA_2nd"/>
    <property type="match status" value="1"/>
</dbReference>
<feature type="region of interest" description="Disordered" evidence="8">
    <location>
        <begin position="340"/>
        <end position="366"/>
    </location>
</feature>
<reference evidence="12 13" key="1">
    <citation type="journal article" date="2016" name="Nat. Commun.">
        <title>Thousands of microbial genomes shed light on interconnected biogeochemical processes in an aquifer system.</title>
        <authorList>
            <person name="Anantharaman K."/>
            <person name="Brown C.T."/>
            <person name="Hug L.A."/>
            <person name="Sharon I."/>
            <person name="Castelle C.J."/>
            <person name="Probst A.J."/>
            <person name="Thomas B.C."/>
            <person name="Singh A."/>
            <person name="Wilkins M.J."/>
            <person name="Karaoz U."/>
            <person name="Brodie E.L."/>
            <person name="Williams K.H."/>
            <person name="Hubbard S.S."/>
            <person name="Banfield J.F."/>
        </authorList>
    </citation>
    <scope>NUCLEOTIDE SEQUENCE [LARGE SCALE GENOMIC DNA]</scope>
</reference>
<comment type="function">
    <text evidence="7">Participates in both transcription termination and antitermination.</text>
</comment>
<comment type="caution">
    <text evidence="12">The sequence shown here is derived from an EMBL/GenBank/DDBJ whole genome shotgun (WGS) entry which is preliminary data.</text>
</comment>
<dbReference type="Pfam" id="PF13184">
    <property type="entry name" value="KH_NusA_1st"/>
    <property type="match status" value="1"/>
</dbReference>
<keyword evidence="1 7" id="KW-0806">Transcription termination</keyword>
<comment type="subunit">
    <text evidence="7">Monomer. Binds directly to the core enzyme of the DNA-dependent RNA polymerase and to nascent RNA.</text>
</comment>
<keyword evidence="5 7" id="KW-0805">Transcription regulation</keyword>
<dbReference type="AlphaFoldDB" id="A0A1F4YGY6"/>
<evidence type="ECO:0000256" key="3">
    <source>
        <dbReference type="ARBA" id="ARBA00022814"/>
    </source>
</evidence>
<dbReference type="Proteomes" id="UP000178176">
    <property type="component" value="Unassembled WGS sequence"/>
</dbReference>
<feature type="domain" description="NusA-like second KH" evidence="11">
    <location>
        <begin position="283"/>
        <end position="344"/>
    </location>
</feature>
<dbReference type="Gene3D" id="2.40.50.140">
    <property type="entry name" value="Nucleic acid-binding proteins"/>
    <property type="match status" value="1"/>
</dbReference>